<dbReference type="PANTHER" id="PTHR47354:SF5">
    <property type="entry name" value="PROTEIN RFBI"/>
    <property type="match status" value="1"/>
</dbReference>
<dbReference type="GO" id="GO:0050660">
    <property type="term" value="F:flavin adenine dinucleotide binding"/>
    <property type="evidence" value="ECO:0007669"/>
    <property type="project" value="InterPro"/>
</dbReference>
<dbReference type="InterPro" id="IPR017938">
    <property type="entry name" value="Riboflavin_synthase-like_b-brl"/>
</dbReference>
<dbReference type="InterPro" id="IPR001433">
    <property type="entry name" value="OxRdtase_FAD/NAD-bd"/>
</dbReference>
<evidence type="ECO:0000259" key="2">
    <source>
        <dbReference type="PROSITE" id="PS51384"/>
    </source>
</evidence>
<evidence type="ECO:0000313" key="4">
    <source>
        <dbReference type="Proteomes" id="UP000177354"/>
    </source>
</evidence>
<proteinExistence type="predicted"/>
<evidence type="ECO:0000256" key="1">
    <source>
        <dbReference type="SAM" id="Phobius"/>
    </source>
</evidence>
<dbReference type="Pfam" id="PF00175">
    <property type="entry name" value="NAD_binding_1"/>
    <property type="match status" value="1"/>
</dbReference>
<dbReference type="EMBL" id="MFJF01000011">
    <property type="protein sequence ID" value="OGG07152.1"/>
    <property type="molecule type" value="Genomic_DNA"/>
</dbReference>
<dbReference type="GO" id="GO:0006221">
    <property type="term" value="P:pyrimidine nucleotide biosynthetic process"/>
    <property type="evidence" value="ECO:0007669"/>
    <property type="project" value="InterPro"/>
</dbReference>
<dbReference type="InterPro" id="IPR050415">
    <property type="entry name" value="MRET"/>
</dbReference>
<dbReference type="PANTHER" id="PTHR47354">
    <property type="entry name" value="NADH OXIDOREDUCTASE HCR"/>
    <property type="match status" value="1"/>
</dbReference>
<dbReference type="Gene3D" id="2.40.30.10">
    <property type="entry name" value="Translation factors"/>
    <property type="match status" value="1"/>
</dbReference>
<dbReference type="Gene3D" id="3.40.50.80">
    <property type="entry name" value="Nucleotide-binding domain of ferredoxin-NADP reductase (FNR) module"/>
    <property type="match status" value="1"/>
</dbReference>
<dbReference type="InterPro" id="IPR012165">
    <property type="entry name" value="Cyt_c3_hydrogenase_gsu"/>
</dbReference>
<dbReference type="Proteomes" id="UP000177354">
    <property type="component" value="Unassembled WGS sequence"/>
</dbReference>
<dbReference type="Pfam" id="PF00970">
    <property type="entry name" value="FAD_binding_6"/>
    <property type="match status" value="1"/>
</dbReference>
<accession>A0A1F5Z4W1</accession>
<dbReference type="CDD" id="cd00322">
    <property type="entry name" value="FNR_like"/>
    <property type="match status" value="1"/>
</dbReference>
<sequence length="231" mass="26450">MECLITEKKKITDDISLFHLIPSNGEKVNFFPGQFCILENLQFPDNRKKHYFSYASIPNMPFLEFCIRSYGPWTKKLLEKSVGEKLQLTGPFGHFVWKNNAGEAVFIVGGIGISPVISIIRFLKRSGFPARILLIYGVRSPEAAVYQKELDNLQNNFPEFFRVIYVYSEKAPAKWTGYKGLITRQILEGEINFSKKPYFYMSGPPPFLASMLKILNNKSVKPGSIIKETIY</sequence>
<dbReference type="InterPro" id="IPR017927">
    <property type="entry name" value="FAD-bd_FR_type"/>
</dbReference>
<organism evidence="3 4">
    <name type="scientific">Candidatus Gottesmanbacteria bacterium RIFCSPHIGHO2_01_FULL_40_15</name>
    <dbReference type="NCBI Taxonomy" id="1798376"/>
    <lineage>
        <taxon>Bacteria</taxon>
        <taxon>Candidatus Gottesmaniibacteriota</taxon>
    </lineage>
</organism>
<protein>
    <recommendedName>
        <fullName evidence="2">FAD-binding FR-type domain-containing protein</fullName>
    </recommendedName>
</protein>
<dbReference type="SUPFAM" id="SSF52343">
    <property type="entry name" value="Ferredoxin reductase-like, C-terminal NADP-linked domain"/>
    <property type="match status" value="1"/>
</dbReference>
<dbReference type="PIRSF" id="PIRSF006816">
    <property type="entry name" value="Cyc3_hyd_g"/>
    <property type="match status" value="1"/>
</dbReference>
<gene>
    <name evidence="3" type="ORF">A2777_03345</name>
</gene>
<dbReference type="AlphaFoldDB" id="A0A1F5Z4W1"/>
<dbReference type="GO" id="GO:0051537">
    <property type="term" value="F:2 iron, 2 sulfur cluster binding"/>
    <property type="evidence" value="ECO:0007669"/>
    <property type="project" value="InterPro"/>
</dbReference>
<dbReference type="InterPro" id="IPR008333">
    <property type="entry name" value="Cbr1-like_FAD-bd_dom"/>
</dbReference>
<dbReference type="InterPro" id="IPR039261">
    <property type="entry name" value="FNR_nucleotide-bd"/>
</dbReference>
<dbReference type="PROSITE" id="PS51384">
    <property type="entry name" value="FAD_FR"/>
    <property type="match status" value="1"/>
</dbReference>
<feature type="domain" description="FAD-binding FR-type" evidence="2">
    <location>
        <begin position="1"/>
        <end position="98"/>
    </location>
</feature>
<dbReference type="PRINTS" id="PR00410">
    <property type="entry name" value="PHEHYDRXLASE"/>
</dbReference>
<dbReference type="SUPFAM" id="SSF63380">
    <property type="entry name" value="Riboflavin synthase domain-like"/>
    <property type="match status" value="1"/>
</dbReference>
<reference evidence="3 4" key="1">
    <citation type="journal article" date="2016" name="Nat. Commun.">
        <title>Thousands of microbial genomes shed light on interconnected biogeochemical processes in an aquifer system.</title>
        <authorList>
            <person name="Anantharaman K."/>
            <person name="Brown C.T."/>
            <person name="Hug L.A."/>
            <person name="Sharon I."/>
            <person name="Castelle C.J."/>
            <person name="Probst A.J."/>
            <person name="Thomas B.C."/>
            <person name="Singh A."/>
            <person name="Wilkins M.J."/>
            <person name="Karaoz U."/>
            <person name="Brodie E.L."/>
            <person name="Williams K.H."/>
            <person name="Hubbard S.S."/>
            <person name="Banfield J.F."/>
        </authorList>
    </citation>
    <scope>NUCLEOTIDE SEQUENCE [LARGE SCALE GENOMIC DNA]</scope>
</reference>
<comment type="caution">
    <text evidence="3">The sequence shown here is derived from an EMBL/GenBank/DDBJ whole genome shotgun (WGS) entry which is preliminary data.</text>
</comment>
<name>A0A1F5Z4W1_9BACT</name>
<keyword evidence="1" id="KW-0812">Transmembrane</keyword>
<evidence type="ECO:0000313" key="3">
    <source>
        <dbReference type="EMBL" id="OGG07152.1"/>
    </source>
</evidence>
<keyword evidence="1" id="KW-1133">Transmembrane helix</keyword>
<keyword evidence="1" id="KW-0472">Membrane</keyword>
<feature type="transmembrane region" description="Helical" evidence="1">
    <location>
        <begin position="104"/>
        <end position="123"/>
    </location>
</feature>
<dbReference type="GO" id="GO:0016491">
    <property type="term" value="F:oxidoreductase activity"/>
    <property type="evidence" value="ECO:0007669"/>
    <property type="project" value="InterPro"/>
</dbReference>